<dbReference type="SUPFAM" id="SSF53300">
    <property type="entry name" value="vWA-like"/>
    <property type="match status" value="1"/>
</dbReference>
<evidence type="ECO:0000259" key="1">
    <source>
        <dbReference type="PROSITE" id="PS50234"/>
    </source>
</evidence>
<dbReference type="EMBL" id="SOBT01000012">
    <property type="protein sequence ID" value="TDU24433.1"/>
    <property type="molecule type" value="Genomic_DNA"/>
</dbReference>
<dbReference type="RefSeq" id="WP_210772602.1">
    <property type="nucleotide sequence ID" value="NZ_MWIN01000025.1"/>
</dbReference>
<dbReference type="Pfam" id="PF08487">
    <property type="entry name" value="VIT"/>
    <property type="match status" value="1"/>
</dbReference>
<evidence type="ECO:0000313" key="4">
    <source>
        <dbReference type="Proteomes" id="UP000295341"/>
    </source>
</evidence>
<dbReference type="InterPro" id="IPR002035">
    <property type="entry name" value="VWF_A"/>
</dbReference>
<dbReference type="Proteomes" id="UP000295341">
    <property type="component" value="Unassembled WGS sequence"/>
</dbReference>
<evidence type="ECO:0000259" key="2">
    <source>
        <dbReference type="PROSITE" id="PS51468"/>
    </source>
</evidence>
<dbReference type="InterPro" id="IPR013694">
    <property type="entry name" value="VIT"/>
</dbReference>
<dbReference type="PROSITE" id="PS51468">
    <property type="entry name" value="VIT"/>
    <property type="match status" value="1"/>
</dbReference>
<name>A0A4R7NTM8_9GAMM</name>
<dbReference type="Gene3D" id="3.40.50.410">
    <property type="entry name" value="von Willebrand factor, type A domain"/>
    <property type="match status" value="1"/>
</dbReference>
<evidence type="ECO:0000313" key="3">
    <source>
        <dbReference type="EMBL" id="TDU24433.1"/>
    </source>
</evidence>
<dbReference type="PROSITE" id="PS50234">
    <property type="entry name" value="VWFA"/>
    <property type="match status" value="1"/>
</dbReference>
<proteinExistence type="predicted"/>
<keyword evidence="4" id="KW-1185">Reference proteome</keyword>
<dbReference type="AlphaFoldDB" id="A0A4R7NTM8"/>
<sequence length="679" mass="73409">MVTSSIPRPPARSGLSSLPFVFGVLLHLALACGLVVAGIAHADDSEALPAEGPYFQIERGEPGLDRLPLKSTQVDVKIAGVIADVTVTQRYRNEGSKPIEARYVFPGSTRAAVHGMTVHLGGRIITAQIREKQRARDEYEQARREGKTSALLEQSRPNLFQMNVANILPGDDVRVELRYTELIAPTEGRYQFVFPTVAGPRYHRPSSAGGSSSLPAMPFLHAGAESASTFDLQVALDAPLPVSEITSTSHEIQVSGAKRTQATVRLKNIKGQNNRDFILDYRLAGDRTATGLMLYRGEEENFFLAVVEPPRAITPAQINPREYVFVLDVSGSMWGYPLDTAKVLMRNLIGHLRPSDTFNVMLFSGSNVMLSPVPIPATQENIERAIATIGRTQGGGGTEIVPALRHIAALPKNDDVSRTVVVVTDGYVSVEEEVFRLVRQNLGNSNVFAFGIGSSVNRMLIEGIARAGQGEAFVVTRPEQAAEQAERLRHMIDSPVLTSLTATFEGLDVYDVEPAQLPDVLGGRPVLLWGKWHSTGDENPEGQLVLEGHAANGDYQEIVPVPSPSANAVALRHLWSRARIAQLSDEEALHGNDSQRGPITALGLRYGLLTQYTSFIAVDQVVRTDTAAVPVDQASPMPQGVSDRAVGVEVPGTPEPGLLLSLLVVAAVLVRATRRRLAA</sequence>
<dbReference type="SMART" id="SM00327">
    <property type="entry name" value="VWA"/>
    <property type="match status" value="1"/>
</dbReference>
<feature type="domain" description="VIT" evidence="2">
    <location>
        <begin position="53"/>
        <end position="181"/>
    </location>
</feature>
<dbReference type="SMART" id="SM00609">
    <property type="entry name" value="VIT"/>
    <property type="match status" value="1"/>
</dbReference>
<organism evidence="3 4">
    <name type="scientific">Panacagrimonas perspica</name>
    <dbReference type="NCBI Taxonomy" id="381431"/>
    <lineage>
        <taxon>Bacteria</taxon>
        <taxon>Pseudomonadati</taxon>
        <taxon>Pseudomonadota</taxon>
        <taxon>Gammaproteobacteria</taxon>
        <taxon>Nevskiales</taxon>
        <taxon>Nevskiaceae</taxon>
        <taxon>Panacagrimonas</taxon>
    </lineage>
</organism>
<dbReference type="PANTHER" id="PTHR45737">
    <property type="entry name" value="VON WILLEBRAND FACTOR A DOMAIN-CONTAINING PROTEIN 5A"/>
    <property type="match status" value="1"/>
</dbReference>
<dbReference type="InterPro" id="IPR036465">
    <property type="entry name" value="vWFA_dom_sf"/>
</dbReference>
<accession>A0A4R7NTM8</accession>
<protein>
    <submittedName>
        <fullName evidence="3">Ca-activated chloride channel family protein</fullName>
    </submittedName>
</protein>
<dbReference type="Pfam" id="PF13768">
    <property type="entry name" value="VWA_3"/>
    <property type="match status" value="1"/>
</dbReference>
<gene>
    <name evidence="3" type="ORF">DFR24_4703</name>
</gene>
<comment type="caution">
    <text evidence="3">The sequence shown here is derived from an EMBL/GenBank/DDBJ whole genome shotgun (WGS) entry which is preliminary data.</text>
</comment>
<reference evidence="3 4" key="1">
    <citation type="submission" date="2019-03" db="EMBL/GenBank/DDBJ databases">
        <title>Genomic Encyclopedia of Type Strains, Phase IV (KMG-IV): sequencing the most valuable type-strain genomes for metagenomic binning, comparative biology and taxonomic classification.</title>
        <authorList>
            <person name="Goeker M."/>
        </authorList>
    </citation>
    <scope>NUCLEOTIDE SEQUENCE [LARGE SCALE GENOMIC DNA]</scope>
    <source>
        <strain evidence="3 4">DSM 26377</strain>
    </source>
</reference>
<feature type="domain" description="VWFA" evidence="1">
    <location>
        <begin position="322"/>
        <end position="488"/>
    </location>
</feature>
<dbReference type="PANTHER" id="PTHR45737:SF6">
    <property type="entry name" value="VON WILLEBRAND FACTOR A DOMAIN-CONTAINING PROTEIN 5A"/>
    <property type="match status" value="1"/>
</dbReference>